<dbReference type="AlphaFoldDB" id="A0A1X7JJJ9"/>
<organism evidence="2 3">
    <name type="scientific">Paraburkholderia susongensis</name>
    <dbReference type="NCBI Taxonomy" id="1515439"/>
    <lineage>
        <taxon>Bacteria</taxon>
        <taxon>Pseudomonadati</taxon>
        <taxon>Pseudomonadota</taxon>
        <taxon>Betaproteobacteria</taxon>
        <taxon>Burkholderiales</taxon>
        <taxon>Burkholderiaceae</taxon>
        <taxon>Paraburkholderia</taxon>
    </lineage>
</organism>
<evidence type="ECO:0000256" key="1">
    <source>
        <dbReference type="SAM" id="MobiDB-lite"/>
    </source>
</evidence>
<reference evidence="3" key="1">
    <citation type="submission" date="2017-04" db="EMBL/GenBank/DDBJ databases">
        <authorList>
            <person name="Varghese N."/>
            <person name="Submissions S."/>
        </authorList>
    </citation>
    <scope>NUCLEOTIDE SEQUENCE [LARGE SCALE GENOMIC DNA]</scope>
    <source>
        <strain evidence="3">LMG 29540</strain>
    </source>
</reference>
<dbReference type="Proteomes" id="UP000193228">
    <property type="component" value="Unassembled WGS sequence"/>
</dbReference>
<evidence type="ECO:0000313" key="2">
    <source>
        <dbReference type="EMBL" id="SMG28325.1"/>
    </source>
</evidence>
<keyword evidence="3" id="KW-1185">Reference proteome</keyword>
<dbReference type="EMBL" id="FXAT01000002">
    <property type="protein sequence ID" value="SMG28325.1"/>
    <property type="molecule type" value="Genomic_DNA"/>
</dbReference>
<gene>
    <name evidence="2" type="ORF">SAMN06265784_102749</name>
</gene>
<feature type="compositionally biased region" description="Basic residues" evidence="1">
    <location>
        <begin position="21"/>
        <end position="39"/>
    </location>
</feature>
<feature type="region of interest" description="Disordered" evidence="1">
    <location>
        <begin position="14"/>
        <end position="55"/>
    </location>
</feature>
<dbReference type="STRING" id="1515439.SAMN06265784_102749"/>
<evidence type="ECO:0000313" key="3">
    <source>
        <dbReference type="Proteomes" id="UP000193228"/>
    </source>
</evidence>
<accession>A0A1X7JJJ9</accession>
<name>A0A1X7JJJ9_9BURK</name>
<protein>
    <submittedName>
        <fullName evidence="2">Uncharacterized protein</fullName>
    </submittedName>
</protein>
<proteinExistence type="predicted"/>
<sequence length="55" mass="6386">MRALLAKLFSLRAEPTPERAKPKRKYNAKRRHPAPKGARRINPDQPIIEQARGKR</sequence>